<evidence type="ECO:0000313" key="3">
    <source>
        <dbReference type="Proteomes" id="UP000008983"/>
    </source>
</evidence>
<protein>
    <recommendedName>
        <fullName evidence="1">Protein kinase domain-containing protein</fullName>
    </recommendedName>
</protein>
<accession>G0QNP4</accession>
<dbReference type="EMBL" id="GL983505">
    <property type="protein sequence ID" value="EGR33163.1"/>
    <property type="molecule type" value="Genomic_DNA"/>
</dbReference>
<dbReference type="PROSITE" id="PS50011">
    <property type="entry name" value="PROTEIN_KINASE_DOM"/>
    <property type="match status" value="1"/>
</dbReference>
<keyword evidence="3" id="KW-1185">Reference proteome</keyword>
<organism evidence="2 3">
    <name type="scientific">Ichthyophthirius multifiliis</name>
    <name type="common">White spot disease agent</name>
    <name type="synonym">Ich</name>
    <dbReference type="NCBI Taxonomy" id="5932"/>
    <lineage>
        <taxon>Eukaryota</taxon>
        <taxon>Sar</taxon>
        <taxon>Alveolata</taxon>
        <taxon>Ciliophora</taxon>
        <taxon>Intramacronucleata</taxon>
        <taxon>Oligohymenophorea</taxon>
        <taxon>Hymenostomatida</taxon>
        <taxon>Ophryoglenina</taxon>
        <taxon>Ichthyophthirius</taxon>
    </lineage>
</organism>
<dbReference type="OrthoDB" id="25592at2759"/>
<evidence type="ECO:0000259" key="1">
    <source>
        <dbReference type="PROSITE" id="PS50011"/>
    </source>
</evidence>
<dbReference type="AlphaFoldDB" id="G0QNP4"/>
<proteinExistence type="predicted"/>
<dbReference type="InterPro" id="IPR011009">
    <property type="entry name" value="Kinase-like_dom_sf"/>
</dbReference>
<name>G0QNP4_ICHMU</name>
<evidence type="ECO:0000313" key="2">
    <source>
        <dbReference type="EMBL" id="EGR33163.1"/>
    </source>
</evidence>
<dbReference type="InParanoid" id="G0QNP4"/>
<dbReference type="SUPFAM" id="SSF56112">
    <property type="entry name" value="Protein kinase-like (PK-like)"/>
    <property type="match status" value="1"/>
</dbReference>
<dbReference type="Gene3D" id="1.10.510.10">
    <property type="entry name" value="Transferase(Phosphotransferase) domain 1"/>
    <property type="match status" value="1"/>
</dbReference>
<sequence length="142" mass="16977">MIIGSHPWYKGKKLYSLEEVKQKVKNKIPFYLSKNTSNEMKKFLYNMISKNPESRLSASELLKQEFLNSNEMNYEQLNDTKIDQSIDALIARRKSQQRINQGYLVRQQYQDNKLKQSQNLFKQGRKLSKMNKINKLKKNKKR</sequence>
<reference evidence="2 3" key="1">
    <citation type="submission" date="2011-07" db="EMBL/GenBank/DDBJ databases">
        <authorList>
            <person name="Coyne R."/>
            <person name="Brami D."/>
            <person name="Johnson J."/>
            <person name="Hostetler J."/>
            <person name="Hannick L."/>
            <person name="Clark T."/>
            <person name="Cassidy-Hanley D."/>
            <person name="Inman J."/>
        </authorList>
    </citation>
    <scope>NUCLEOTIDE SEQUENCE [LARGE SCALE GENOMIC DNA]</scope>
    <source>
        <strain evidence="2 3">G5</strain>
    </source>
</reference>
<dbReference type="GO" id="GO:0005524">
    <property type="term" value="F:ATP binding"/>
    <property type="evidence" value="ECO:0007669"/>
    <property type="project" value="InterPro"/>
</dbReference>
<gene>
    <name evidence="2" type="ORF">IMG5_060560</name>
</gene>
<dbReference type="Proteomes" id="UP000008983">
    <property type="component" value="Unassembled WGS sequence"/>
</dbReference>
<dbReference type="GeneID" id="14909332"/>
<feature type="domain" description="Protein kinase" evidence="1">
    <location>
        <begin position="1"/>
        <end position="67"/>
    </location>
</feature>
<dbReference type="RefSeq" id="XP_004037149.1">
    <property type="nucleotide sequence ID" value="XM_004037101.1"/>
</dbReference>
<dbReference type="InterPro" id="IPR000719">
    <property type="entry name" value="Prot_kinase_dom"/>
</dbReference>
<dbReference type="GO" id="GO:0004672">
    <property type="term" value="F:protein kinase activity"/>
    <property type="evidence" value="ECO:0007669"/>
    <property type="project" value="InterPro"/>
</dbReference>